<organism evidence="13">
    <name type="scientific">Cyanothece sp. (strain PCC 7425 / ATCC 29141)</name>
    <dbReference type="NCBI Taxonomy" id="395961"/>
    <lineage>
        <taxon>Bacteria</taxon>
        <taxon>Bacillati</taxon>
        <taxon>Cyanobacteriota</taxon>
        <taxon>Cyanophyceae</taxon>
        <taxon>Gomontiellales</taxon>
        <taxon>Cyanothecaceae</taxon>
        <taxon>Cyanothece</taxon>
    </lineage>
</organism>
<dbReference type="eggNOG" id="COG1087">
    <property type="taxonomic scope" value="Bacteria"/>
</dbReference>
<evidence type="ECO:0000259" key="12">
    <source>
        <dbReference type="Pfam" id="PF01370"/>
    </source>
</evidence>
<dbReference type="AlphaFoldDB" id="B8HTN3"/>
<evidence type="ECO:0000256" key="1">
    <source>
        <dbReference type="ARBA" id="ARBA00000083"/>
    </source>
</evidence>
<dbReference type="EMBL" id="CP001344">
    <property type="protein sequence ID" value="ACL46114.1"/>
    <property type="molecule type" value="Genomic_DNA"/>
</dbReference>
<evidence type="ECO:0000256" key="11">
    <source>
        <dbReference type="SAM" id="MobiDB-lite"/>
    </source>
</evidence>
<feature type="region of interest" description="Disordered" evidence="11">
    <location>
        <begin position="329"/>
        <end position="353"/>
    </location>
</feature>
<dbReference type="GO" id="GO:0003978">
    <property type="term" value="F:UDP-glucose 4-epimerase activity"/>
    <property type="evidence" value="ECO:0007669"/>
    <property type="project" value="UniProtKB-UniRule"/>
</dbReference>
<evidence type="ECO:0000256" key="7">
    <source>
        <dbReference type="ARBA" id="ARBA00023027"/>
    </source>
</evidence>
<evidence type="ECO:0000256" key="6">
    <source>
        <dbReference type="ARBA" id="ARBA00018569"/>
    </source>
</evidence>
<dbReference type="Gene3D" id="3.90.25.10">
    <property type="entry name" value="UDP-galactose 4-epimerase, domain 1"/>
    <property type="match status" value="1"/>
</dbReference>
<protein>
    <recommendedName>
        <fullName evidence="6 10">UDP-glucose 4-epimerase</fullName>
        <ecNumber evidence="5 10">5.1.3.2</ecNumber>
    </recommendedName>
</protein>
<comment type="cofactor">
    <cofactor evidence="2 10">
        <name>NAD(+)</name>
        <dbReference type="ChEBI" id="CHEBI:57540"/>
    </cofactor>
</comment>
<dbReference type="InterPro" id="IPR036291">
    <property type="entry name" value="NAD(P)-bd_dom_sf"/>
</dbReference>
<gene>
    <name evidence="13" type="ordered locus">Cyan7425_3795</name>
</gene>
<accession>B8HTN3</accession>
<evidence type="ECO:0000256" key="5">
    <source>
        <dbReference type="ARBA" id="ARBA00013189"/>
    </source>
</evidence>
<dbReference type="CDD" id="cd05247">
    <property type="entry name" value="UDP_G4E_1_SDR_e"/>
    <property type="match status" value="1"/>
</dbReference>
<dbReference type="STRING" id="395961.Cyan7425_3795"/>
<dbReference type="GO" id="GO:0033499">
    <property type="term" value="P:galactose catabolic process via UDP-galactose, Leloir pathway"/>
    <property type="evidence" value="ECO:0007669"/>
    <property type="project" value="TreeGrafter"/>
</dbReference>
<dbReference type="KEGG" id="cyn:Cyan7425_3795"/>
<keyword evidence="9 10" id="KW-0119">Carbohydrate metabolism</keyword>
<dbReference type="PANTHER" id="PTHR43725">
    <property type="entry name" value="UDP-GLUCOSE 4-EPIMERASE"/>
    <property type="match status" value="1"/>
</dbReference>
<comment type="subunit">
    <text evidence="10">Homodimer.</text>
</comment>
<feature type="domain" description="NAD-dependent epimerase/dehydratase" evidence="12">
    <location>
        <begin position="5"/>
        <end position="253"/>
    </location>
</feature>
<sequence>MAGKVLVTGGAGYIGSHVVKELGKAGYDIVVYDNCSTGHPQAVLYGELVIGDLADRNRLAATFTQHKITAVFHFAARTSAPESVQHPLEYYSNNTCNTLTLLQLCQRFAVKQFIFSSTAAVYGEPEQNPVSETAPTLPINPYGRSKLMSEWLIQDYAAASEMRYVILRYFNVAGADPGGQIGSFSRQASHLIKIACDAALGDRLGVNIYGTDFNTPDGTGVRDYIHVSDLADAHLKALQYLENGGESKILNCGYGQGYSVRQVLEMVKRLSGVDFSVVESERRPGDPACVVAHSNLIQQFLGWKPQYNHLQTLVQTTLDWEKSLHRGTSLPQHQTVKSQTSLSVSRDQGLNSS</sequence>
<dbReference type="Pfam" id="PF01370">
    <property type="entry name" value="Epimerase"/>
    <property type="match status" value="1"/>
</dbReference>
<keyword evidence="8 10" id="KW-0413">Isomerase</keyword>
<dbReference type="PANTHER" id="PTHR43725:SF53">
    <property type="entry name" value="UDP-ARABINOSE 4-EPIMERASE 1"/>
    <property type="match status" value="1"/>
</dbReference>
<dbReference type="EC" id="5.1.3.2" evidence="5 10"/>
<evidence type="ECO:0000313" key="13">
    <source>
        <dbReference type="EMBL" id="ACL46114.1"/>
    </source>
</evidence>
<dbReference type="InterPro" id="IPR005886">
    <property type="entry name" value="UDP_G4E"/>
</dbReference>
<evidence type="ECO:0000256" key="2">
    <source>
        <dbReference type="ARBA" id="ARBA00001911"/>
    </source>
</evidence>
<proteinExistence type="inferred from homology"/>
<dbReference type="OrthoDB" id="9801785at2"/>
<evidence type="ECO:0000256" key="4">
    <source>
        <dbReference type="ARBA" id="ARBA00007637"/>
    </source>
</evidence>
<dbReference type="InterPro" id="IPR001509">
    <property type="entry name" value="Epimerase_deHydtase"/>
</dbReference>
<evidence type="ECO:0000256" key="10">
    <source>
        <dbReference type="RuleBase" id="RU366046"/>
    </source>
</evidence>
<reference evidence="13" key="1">
    <citation type="submission" date="2009-01" db="EMBL/GenBank/DDBJ databases">
        <title>Complete sequence of chromosome Cyanothece sp. PCC 7425.</title>
        <authorList>
            <consortium name="US DOE Joint Genome Institute"/>
            <person name="Lucas S."/>
            <person name="Copeland A."/>
            <person name="Lapidus A."/>
            <person name="Glavina del Rio T."/>
            <person name="Dalin E."/>
            <person name="Tice H."/>
            <person name="Bruce D."/>
            <person name="Goodwin L."/>
            <person name="Pitluck S."/>
            <person name="Sims D."/>
            <person name="Meineke L."/>
            <person name="Brettin T."/>
            <person name="Detter J.C."/>
            <person name="Han C."/>
            <person name="Larimer F."/>
            <person name="Land M."/>
            <person name="Hauser L."/>
            <person name="Kyrpides N."/>
            <person name="Ovchinnikova G."/>
            <person name="Liberton M."/>
            <person name="Stoeckel J."/>
            <person name="Banerjee A."/>
            <person name="Singh A."/>
            <person name="Page L."/>
            <person name="Sato H."/>
            <person name="Zhao L."/>
            <person name="Sherman L."/>
            <person name="Pakrasi H."/>
            <person name="Richardson P."/>
        </authorList>
    </citation>
    <scope>NUCLEOTIDE SEQUENCE</scope>
    <source>
        <strain evidence="13">PCC 7425</strain>
    </source>
</reference>
<comment type="pathway">
    <text evidence="3 10">Carbohydrate metabolism; galactose metabolism.</text>
</comment>
<comment type="similarity">
    <text evidence="4 10">Belongs to the NAD(P)-dependent epimerase/dehydratase family.</text>
</comment>
<name>B8HTN3_CYAP4</name>
<dbReference type="Gene3D" id="3.40.50.720">
    <property type="entry name" value="NAD(P)-binding Rossmann-like Domain"/>
    <property type="match status" value="1"/>
</dbReference>
<keyword evidence="7 10" id="KW-0520">NAD</keyword>
<evidence type="ECO:0000256" key="9">
    <source>
        <dbReference type="ARBA" id="ARBA00023277"/>
    </source>
</evidence>
<evidence type="ECO:0000256" key="8">
    <source>
        <dbReference type="ARBA" id="ARBA00023235"/>
    </source>
</evidence>
<dbReference type="UniPathway" id="UPA00214"/>
<dbReference type="HOGENOM" id="CLU_007383_1_10_3"/>
<evidence type="ECO:0000256" key="3">
    <source>
        <dbReference type="ARBA" id="ARBA00004947"/>
    </source>
</evidence>
<dbReference type="NCBIfam" id="TIGR01179">
    <property type="entry name" value="galE"/>
    <property type="match status" value="1"/>
</dbReference>
<dbReference type="SUPFAM" id="SSF51735">
    <property type="entry name" value="NAD(P)-binding Rossmann-fold domains"/>
    <property type="match status" value="1"/>
</dbReference>
<comment type="catalytic activity">
    <reaction evidence="1 10">
        <text>UDP-alpha-D-glucose = UDP-alpha-D-galactose</text>
        <dbReference type="Rhea" id="RHEA:22168"/>
        <dbReference type="ChEBI" id="CHEBI:58885"/>
        <dbReference type="ChEBI" id="CHEBI:66914"/>
        <dbReference type="EC" id="5.1.3.2"/>
    </reaction>
</comment>